<evidence type="ECO:0000313" key="3">
    <source>
        <dbReference type="EMBL" id="OHT13746.1"/>
    </source>
</evidence>
<dbReference type="RefSeq" id="XP_068366882.1">
    <property type="nucleotide sequence ID" value="XM_068498763.1"/>
</dbReference>
<feature type="region of interest" description="Disordered" evidence="1">
    <location>
        <begin position="420"/>
        <end position="469"/>
    </location>
</feature>
<protein>
    <recommendedName>
        <fullName evidence="2">UmuC domain-containing protein</fullName>
    </recommendedName>
</protein>
<dbReference type="Gene3D" id="3.30.70.270">
    <property type="match status" value="1"/>
</dbReference>
<dbReference type="SUPFAM" id="SSF56672">
    <property type="entry name" value="DNA/RNA polymerases"/>
    <property type="match status" value="1"/>
</dbReference>
<evidence type="ECO:0000259" key="2">
    <source>
        <dbReference type="PROSITE" id="PS50173"/>
    </source>
</evidence>
<dbReference type="VEuPathDB" id="TrichDB:TRFO_16077"/>
<feature type="compositionally biased region" description="Polar residues" evidence="1">
    <location>
        <begin position="420"/>
        <end position="434"/>
    </location>
</feature>
<feature type="domain" description="UmuC" evidence="2">
    <location>
        <begin position="32"/>
        <end position="215"/>
    </location>
</feature>
<dbReference type="InterPro" id="IPR043128">
    <property type="entry name" value="Rev_trsase/Diguanyl_cyclase"/>
</dbReference>
<gene>
    <name evidence="3" type="ORF">TRFO_16077</name>
</gene>
<dbReference type="InterPro" id="IPR043502">
    <property type="entry name" value="DNA/RNA_pol_sf"/>
</dbReference>
<dbReference type="Proteomes" id="UP000179807">
    <property type="component" value="Unassembled WGS sequence"/>
</dbReference>
<dbReference type="InterPro" id="IPR001126">
    <property type="entry name" value="UmuC"/>
</dbReference>
<comment type="caution">
    <text evidence="3">The sequence shown here is derived from an EMBL/GenBank/DDBJ whole genome shotgun (WGS) entry which is preliminary data.</text>
</comment>
<organism evidence="3 4">
    <name type="scientific">Tritrichomonas foetus</name>
    <dbReference type="NCBI Taxonomy" id="1144522"/>
    <lineage>
        <taxon>Eukaryota</taxon>
        <taxon>Metamonada</taxon>
        <taxon>Parabasalia</taxon>
        <taxon>Tritrichomonadida</taxon>
        <taxon>Tritrichomonadidae</taxon>
        <taxon>Tritrichomonas</taxon>
    </lineage>
</organism>
<dbReference type="PANTHER" id="PTHR11076">
    <property type="entry name" value="DNA REPAIR POLYMERASE UMUC / TRANSFERASE FAMILY MEMBER"/>
    <property type="match status" value="1"/>
</dbReference>
<proteinExistence type="predicted"/>
<accession>A0A1J4KRN2</accession>
<evidence type="ECO:0000256" key="1">
    <source>
        <dbReference type="SAM" id="MobiDB-lite"/>
    </source>
</evidence>
<dbReference type="Gene3D" id="3.40.1170.60">
    <property type="match status" value="1"/>
</dbReference>
<feature type="compositionally biased region" description="Basic residues" evidence="1">
    <location>
        <begin position="435"/>
        <end position="451"/>
    </location>
</feature>
<dbReference type="Pfam" id="PF00817">
    <property type="entry name" value="IMS"/>
    <property type="match status" value="1"/>
</dbReference>
<dbReference type="InterPro" id="IPR050116">
    <property type="entry name" value="DNA_polymerase-Y"/>
</dbReference>
<dbReference type="GO" id="GO:0003887">
    <property type="term" value="F:DNA-directed DNA polymerase activity"/>
    <property type="evidence" value="ECO:0007669"/>
    <property type="project" value="TreeGrafter"/>
</dbReference>
<dbReference type="GO" id="GO:0006281">
    <property type="term" value="P:DNA repair"/>
    <property type="evidence" value="ECO:0007669"/>
    <property type="project" value="InterPro"/>
</dbReference>
<reference evidence="3" key="1">
    <citation type="submission" date="2016-10" db="EMBL/GenBank/DDBJ databases">
        <authorList>
            <person name="Benchimol M."/>
            <person name="Almeida L.G."/>
            <person name="Vasconcelos A.T."/>
            <person name="Perreira-Neves A."/>
            <person name="Rosa I.A."/>
            <person name="Tasca T."/>
            <person name="Bogo M.R."/>
            <person name="de Souza W."/>
        </authorList>
    </citation>
    <scope>NUCLEOTIDE SEQUENCE [LARGE SCALE GENOMIC DNA]</scope>
    <source>
        <strain evidence="3">K</strain>
    </source>
</reference>
<keyword evidence="4" id="KW-1185">Reference proteome</keyword>
<name>A0A1J4KRN2_9EUKA</name>
<sequence>MELSKEEQQFGELKTDSIICSLIESRILEHIYICINFEYLPIYVEILENPDLKDKNFIISDNTINSIIFSSSPGLNDFRIIDGMKLTSDITNKSDILIIPPRIEQYQFFSLKILEILSEYDVNFITNGLKFAIIDITKYYNRTKRDPSQIAKDIQLKLKSIIEMPFSFVISSSKSVSSAYASSNKGEYIVESPDQYTEIASFVQNVKINDILGFSRKKKQKMNENGIFTLGEILEKRGLFSLLFSQNFSRYALSLIIGTDFINWNKFKKSKISKKIVFEPTNNLEKLQNFVEILSDKVSSNLHRYFFCIKYIKLKLIIGKKVISKELTLPYFSMEFRDIFYFSNLVPIDEMKSNEIKVNEIQLHVSNKQMKTVIQQKSLQNWLVQGNFGESCSQIISSSKNKTNSILTINSFFSLVSSTQPVKDNSSNKPSLKSTKPHAPKRKSQKNKSTKNSKNVFNQTDNLRQKTLI</sequence>
<dbReference type="EMBL" id="MLAK01000485">
    <property type="protein sequence ID" value="OHT13746.1"/>
    <property type="molecule type" value="Genomic_DNA"/>
</dbReference>
<dbReference type="Gene3D" id="1.10.150.810">
    <property type="match status" value="1"/>
</dbReference>
<dbReference type="GO" id="GO:0005634">
    <property type="term" value="C:nucleus"/>
    <property type="evidence" value="ECO:0007669"/>
    <property type="project" value="TreeGrafter"/>
</dbReference>
<dbReference type="GO" id="GO:0042276">
    <property type="term" value="P:error-prone translesion synthesis"/>
    <property type="evidence" value="ECO:0007669"/>
    <property type="project" value="TreeGrafter"/>
</dbReference>
<dbReference type="AlphaFoldDB" id="A0A1J4KRN2"/>
<dbReference type="PROSITE" id="PS50173">
    <property type="entry name" value="UMUC"/>
    <property type="match status" value="1"/>
</dbReference>
<evidence type="ECO:0000313" key="4">
    <source>
        <dbReference type="Proteomes" id="UP000179807"/>
    </source>
</evidence>
<dbReference type="PANTHER" id="PTHR11076:SF33">
    <property type="entry name" value="DNA POLYMERASE KAPPA"/>
    <property type="match status" value="1"/>
</dbReference>
<dbReference type="GeneID" id="94833467"/>